<evidence type="ECO:0000313" key="2">
    <source>
        <dbReference type="WBParaSite" id="PS1159_v2.g16786.t1"/>
    </source>
</evidence>
<protein>
    <submittedName>
        <fullName evidence="2">Uncharacterized protein</fullName>
    </submittedName>
</protein>
<evidence type="ECO:0000313" key="1">
    <source>
        <dbReference type="Proteomes" id="UP000887580"/>
    </source>
</evidence>
<organism evidence="1 2">
    <name type="scientific">Panagrolaimus sp. PS1159</name>
    <dbReference type="NCBI Taxonomy" id="55785"/>
    <lineage>
        <taxon>Eukaryota</taxon>
        <taxon>Metazoa</taxon>
        <taxon>Ecdysozoa</taxon>
        <taxon>Nematoda</taxon>
        <taxon>Chromadorea</taxon>
        <taxon>Rhabditida</taxon>
        <taxon>Tylenchina</taxon>
        <taxon>Panagrolaimomorpha</taxon>
        <taxon>Panagrolaimoidea</taxon>
        <taxon>Panagrolaimidae</taxon>
        <taxon>Panagrolaimus</taxon>
    </lineage>
</organism>
<proteinExistence type="predicted"/>
<sequence length="182" mass="18406">MSLIIQVLWISIIFIQGFLALSTLSLCKKKKPNTTTTAGTVTPKLDGDKPQDPKAKSPAAAGSAPAAADGGGAATKSKTGAPKSTDKPKTKTPEDTDLRSLPKTHPTATPAKTATPAGTASPATAAAPAPEPADEVKPMSTIIQPGNDNKFISKGNGVFVDKDGNPISCLAQPPAKDDAPVG</sequence>
<dbReference type="WBParaSite" id="PS1159_v2.g16786.t1">
    <property type="protein sequence ID" value="PS1159_v2.g16786.t1"/>
    <property type="gene ID" value="PS1159_v2.g16786"/>
</dbReference>
<reference evidence="2" key="1">
    <citation type="submission" date="2022-11" db="UniProtKB">
        <authorList>
            <consortium name="WormBaseParasite"/>
        </authorList>
    </citation>
    <scope>IDENTIFICATION</scope>
</reference>
<dbReference type="Proteomes" id="UP000887580">
    <property type="component" value="Unplaced"/>
</dbReference>
<name>A0AC35FEM0_9BILA</name>
<accession>A0AC35FEM0</accession>